<dbReference type="InterPro" id="IPR036390">
    <property type="entry name" value="WH_DNA-bd_sf"/>
</dbReference>
<dbReference type="InterPro" id="IPR012967">
    <property type="entry name" value="COMT_dimerisation"/>
</dbReference>
<dbReference type="PANTHER" id="PTHR43712:SF5">
    <property type="entry name" value="O-METHYLTRANSFERASE ASQN-RELATED"/>
    <property type="match status" value="1"/>
</dbReference>
<dbReference type="SUPFAM" id="SSF46785">
    <property type="entry name" value="Winged helix' DNA-binding domain"/>
    <property type="match status" value="1"/>
</dbReference>
<dbReference type="EMBL" id="KN832881">
    <property type="protein sequence ID" value="KIM97681.1"/>
    <property type="molecule type" value="Genomic_DNA"/>
</dbReference>
<evidence type="ECO:0000259" key="4">
    <source>
        <dbReference type="Pfam" id="PF00891"/>
    </source>
</evidence>
<keyword evidence="1" id="KW-0489">Methyltransferase</keyword>
<dbReference type="InterPro" id="IPR001077">
    <property type="entry name" value="COMT_C"/>
</dbReference>
<feature type="domain" description="O-methyltransferase dimerisation" evidence="5">
    <location>
        <begin position="88"/>
        <end position="152"/>
    </location>
</feature>
<evidence type="ECO:0000313" key="7">
    <source>
        <dbReference type="Proteomes" id="UP000054321"/>
    </source>
</evidence>
<dbReference type="Gene3D" id="1.10.10.10">
    <property type="entry name" value="Winged helix-like DNA-binding domain superfamily/Winged helix DNA-binding domain"/>
    <property type="match status" value="1"/>
</dbReference>
<evidence type="ECO:0000256" key="3">
    <source>
        <dbReference type="ARBA" id="ARBA00022691"/>
    </source>
</evidence>
<keyword evidence="7" id="KW-1185">Reference proteome</keyword>
<dbReference type="InterPro" id="IPR016461">
    <property type="entry name" value="COMT-like"/>
</dbReference>
<dbReference type="Pfam" id="PF08100">
    <property type="entry name" value="Dimerisation"/>
    <property type="match status" value="1"/>
</dbReference>
<dbReference type="AlphaFoldDB" id="A0A0C3H5H5"/>
<reference evidence="6 7" key="1">
    <citation type="submission" date="2014-04" db="EMBL/GenBank/DDBJ databases">
        <authorList>
            <consortium name="DOE Joint Genome Institute"/>
            <person name="Kuo A."/>
            <person name="Martino E."/>
            <person name="Perotto S."/>
            <person name="Kohler A."/>
            <person name="Nagy L.G."/>
            <person name="Floudas D."/>
            <person name="Copeland A."/>
            <person name="Barry K.W."/>
            <person name="Cichocki N."/>
            <person name="Veneault-Fourrey C."/>
            <person name="LaButti K."/>
            <person name="Lindquist E.A."/>
            <person name="Lipzen A."/>
            <person name="Lundell T."/>
            <person name="Morin E."/>
            <person name="Murat C."/>
            <person name="Sun H."/>
            <person name="Tunlid A."/>
            <person name="Henrissat B."/>
            <person name="Grigoriev I.V."/>
            <person name="Hibbett D.S."/>
            <person name="Martin F."/>
            <person name="Nordberg H.P."/>
            <person name="Cantor M.N."/>
            <person name="Hua S.X."/>
        </authorList>
    </citation>
    <scope>NUCLEOTIDE SEQUENCE [LARGE SCALE GENOMIC DNA]</scope>
    <source>
        <strain evidence="6 7">Zn</strain>
    </source>
</reference>
<dbReference type="GO" id="GO:0032259">
    <property type="term" value="P:methylation"/>
    <property type="evidence" value="ECO:0007669"/>
    <property type="project" value="UniProtKB-KW"/>
</dbReference>
<dbReference type="CDD" id="cd02440">
    <property type="entry name" value="AdoMet_MTases"/>
    <property type="match status" value="1"/>
</dbReference>
<dbReference type="Pfam" id="PF00891">
    <property type="entry name" value="Methyltransf_2"/>
    <property type="match status" value="1"/>
</dbReference>
<dbReference type="PROSITE" id="PS51683">
    <property type="entry name" value="SAM_OMT_II"/>
    <property type="match status" value="1"/>
</dbReference>
<keyword evidence="3" id="KW-0949">S-adenosyl-L-methionine</keyword>
<feature type="domain" description="O-methyltransferase C-terminal" evidence="4">
    <location>
        <begin position="259"/>
        <end position="406"/>
    </location>
</feature>
<dbReference type="PANTHER" id="PTHR43712">
    <property type="entry name" value="PUTATIVE (AFU_ORTHOLOGUE AFUA_4G14580)-RELATED"/>
    <property type="match status" value="1"/>
</dbReference>
<evidence type="ECO:0000256" key="2">
    <source>
        <dbReference type="ARBA" id="ARBA00022679"/>
    </source>
</evidence>
<name>A0A0C3H5H5_OIDMZ</name>
<dbReference type="Proteomes" id="UP000054321">
    <property type="component" value="Unassembled WGS sequence"/>
</dbReference>
<protein>
    <submittedName>
        <fullName evidence="6">Uncharacterized protein</fullName>
    </submittedName>
</protein>
<sequence>MPTYNLSQLAEELSAHAKVLQDHLEASNHAGLSLDANAPIVVPLDPSNIEVQGAKEALVRISKLMHDLTSGPRELLMELTTNVKFDLMTLHTIVHFGIADAIPRNEHVSFDAVAKAVGLSTDRVRRILRHAMTNNMFHEPRPGYVGHSGLSSIIIRQPTSKSWILHNLEDVPTSKFIPALKKWGDSLEPTETGCQLAFDYLASHPTESWWTFLENDGDGEGRGYRMQRFAEAMSWVSGGMNDNYDYLLKGFNWGSLGEATVVDVGGSTGHCSIAIAQQFPSLNFVVEDFPSLQTNFERRLPAELTNRITFRPHDIFTPQPVNAAVYFLRLILHDYSDPYAVKILQNLVPAMKTGSRIVISEIMLPSPGTPSSPMLRMMHTCDLQMMAVLNSKERNYEDWVDLLAKADIRLKLVNIGRVPGSLHSLIEVVMLRS</sequence>
<evidence type="ECO:0000256" key="1">
    <source>
        <dbReference type="ARBA" id="ARBA00022603"/>
    </source>
</evidence>
<proteinExistence type="predicted"/>
<dbReference type="InterPro" id="IPR029063">
    <property type="entry name" value="SAM-dependent_MTases_sf"/>
</dbReference>
<reference evidence="7" key="2">
    <citation type="submission" date="2015-01" db="EMBL/GenBank/DDBJ databases">
        <title>Evolutionary Origins and Diversification of the Mycorrhizal Mutualists.</title>
        <authorList>
            <consortium name="DOE Joint Genome Institute"/>
            <consortium name="Mycorrhizal Genomics Consortium"/>
            <person name="Kohler A."/>
            <person name="Kuo A."/>
            <person name="Nagy L.G."/>
            <person name="Floudas D."/>
            <person name="Copeland A."/>
            <person name="Barry K.W."/>
            <person name="Cichocki N."/>
            <person name="Veneault-Fourrey C."/>
            <person name="LaButti K."/>
            <person name="Lindquist E.A."/>
            <person name="Lipzen A."/>
            <person name="Lundell T."/>
            <person name="Morin E."/>
            <person name="Murat C."/>
            <person name="Riley R."/>
            <person name="Ohm R."/>
            <person name="Sun H."/>
            <person name="Tunlid A."/>
            <person name="Henrissat B."/>
            <person name="Grigoriev I.V."/>
            <person name="Hibbett D.S."/>
            <person name="Martin F."/>
        </authorList>
    </citation>
    <scope>NUCLEOTIDE SEQUENCE [LARGE SCALE GENOMIC DNA]</scope>
    <source>
        <strain evidence="7">Zn</strain>
    </source>
</reference>
<dbReference type="OrthoDB" id="1606438at2759"/>
<dbReference type="InParanoid" id="A0A0C3H5H5"/>
<organism evidence="6 7">
    <name type="scientific">Oidiodendron maius (strain Zn)</name>
    <dbReference type="NCBI Taxonomy" id="913774"/>
    <lineage>
        <taxon>Eukaryota</taxon>
        <taxon>Fungi</taxon>
        <taxon>Dikarya</taxon>
        <taxon>Ascomycota</taxon>
        <taxon>Pezizomycotina</taxon>
        <taxon>Leotiomycetes</taxon>
        <taxon>Leotiomycetes incertae sedis</taxon>
        <taxon>Myxotrichaceae</taxon>
        <taxon>Oidiodendron</taxon>
    </lineage>
</organism>
<dbReference type="SUPFAM" id="SSF53335">
    <property type="entry name" value="S-adenosyl-L-methionine-dependent methyltransferases"/>
    <property type="match status" value="1"/>
</dbReference>
<evidence type="ECO:0000313" key="6">
    <source>
        <dbReference type="EMBL" id="KIM97681.1"/>
    </source>
</evidence>
<gene>
    <name evidence="6" type="ORF">OIDMADRAFT_129817</name>
</gene>
<keyword evidence="2" id="KW-0808">Transferase</keyword>
<dbReference type="GO" id="GO:0008171">
    <property type="term" value="F:O-methyltransferase activity"/>
    <property type="evidence" value="ECO:0007669"/>
    <property type="project" value="InterPro"/>
</dbReference>
<evidence type="ECO:0000259" key="5">
    <source>
        <dbReference type="Pfam" id="PF08100"/>
    </source>
</evidence>
<dbReference type="InterPro" id="IPR036388">
    <property type="entry name" value="WH-like_DNA-bd_sf"/>
</dbReference>
<dbReference type="Gene3D" id="3.40.50.150">
    <property type="entry name" value="Vaccinia Virus protein VP39"/>
    <property type="match status" value="1"/>
</dbReference>
<dbReference type="HOGENOM" id="CLU_005533_1_4_1"/>
<accession>A0A0C3H5H5</accession>